<evidence type="ECO:0000313" key="3">
    <source>
        <dbReference type="Proteomes" id="UP000664521"/>
    </source>
</evidence>
<dbReference type="Proteomes" id="UP000664521">
    <property type="component" value="Unassembled WGS sequence"/>
</dbReference>
<reference evidence="2" key="1">
    <citation type="submission" date="2021-03" db="EMBL/GenBank/DDBJ databases">
        <authorList>
            <person name="Tagirdzhanova G."/>
        </authorList>
    </citation>
    <scope>NUCLEOTIDE SEQUENCE</scope>
</reference>
<evidence type="ECO:0000313" key="2">
    <source>
        <dbReference type="EMBL" id="CAF9921567.1"/>
    </source>
</evidence>
<sequence>MTLLSATLRSGVGNKSVSQSQFDVAELQEDKDQNEQIARLEHEKKLKAVRKAQREQKRQMKAIKAQKPQDTTSVMKKPQTLTLEEEHSDYPRPELDTSYGSAFWTAIKDGFHNASSAAQRYSIELSNMFVEIPSWLWTIIFRLPIWSWLRLIAAKEMVWVSWIAIIWMAVCWLYVHLWRSNRSTLDIFASGICKPSYAHGLCAKACEYSLGDNFPTICTRKEVQNETFTFQDTYGLFANMVGLKTTMSEIPSRLVDDRQYLGFHLTRFKSLNHEELGISVESQENFIRLGDYIYEVLVYMPDYLMAFFGHVDSMTDIVLFQSGVTKKEIDGVIQTNRLNLDASEPVQVHTHQSAQKLLKAQKLLNLRFLDHASVWREKNSLLITPGKTIKDELLKLGPAVSSMRSNLETIQRRIEAERHVIVRGWCLILRMGKSWRVFDIEPEDVQPYTHALDVINDLESNYAQLQSHFTPLWDITTKINIRLEQLVLKASRKQFHLEPGKRGLIQLQEMYEAFNSDAKGIKMAINDANVIKPKQVSGTSTTVSS</sequence>
<gene>
    <name evidence="2" type="ORF">HETSPECPRED_004585</name>
</gene>
<comment type="caution">
    <text evidence="2">The sequence shown here is derived from an EMBL/GenBank/DDBJ whole genome shotgun (WGS) entry which is preliminary data.</text>
</comment>
<dbReference type="EMBL" id="CAJPDS010000028">
    <property type="protein sequence ID" value="CAF9921567.1"/>
    <property type="molecule type" value="Genomic_DNA"/>
</dbReference>
<dbReference type="AlphaFoldDB" id="A0A8H3FA70"/>
<feature type="transmembrane region" description="Helical" evidence="1">
    <location>
        <begin position="159"/>
        <end position="178"/>
    </location>
</feature>
<keyword evidence="1" id="KW-0472">Membrane</keyword>
<accession>A0A8H3FA70</accession>
<evidence type="ECO:0000256" key="1">
    <source>
        <dbReference type="SAM" id="Phobius"/>
    </source>
</evidence>
<name>A0A8H3FA70_9LECA</name>
<proteinExistence type="predicted"/>
<organism evidence="2 3">
    <name type="scientific">Heterodermia speciosa</name>
    <dbReference type="NCBI Taxonomy" id="116794"/>
    <lineage>
        <taxon>Eukaryota</taxon>
        <taxon>Fungi</taxon>
        <taxon>Dikarya</taxon>
        <taxon>Ascomycota</taxon>
        <taxon>Pezizomycotina</taxon>
        <taxon>Lecanoromycetes</taxon>
        <taxon>OSLEUM clade</taxon>
        <taxon>Lecanoromycetidae</taxon>
        <taxon>Caliciales</taxon>
        <taxon>Physciaceae</taxon>
        <taxon>Heterodermia</taxon>
    </lineage>
</organism>
<keyword evidence="1" id="KW-1133">Transmembrane helix</keyword>
<keyword evidence="1" id="KW-0812">Transmembrane</keyword>
<feature type="transmembrane region" description="Helical" evidence="1">
    <location>
        <begin position="135"/>
        <end position="153"/>
    </location>
</feature>
<protein>
    <submittedName>
        <fullName evidence="2">Uncharacterized protein</fullName>
    </submittedName>
</protein>
<keyword evidence="3" id="KW-1185">Reference proteome</keyword>